<name>A0A0A9AM38_ARUDO</name>
<protein>
    <submittedName>
        <fullName evidence="1">Uncharacterized protein</fullName>
    </submittedName>
</protein>
<reference evidence="1" key="2">
    <citation type="journal article" date="2015" name="Data Brief">
        <title>Shoot transcriptome of the giant reed, Arundo donax.</title>
        <authorList>
            <person name="Barrero R.A."/>
            <person name="Guerrero F.D."/>
            <person name="Moolhuijzen P."/>
            <person name="Goolsby J.A."/>
            <person name="Tidwell J."/>
            <person name="Bellgard S.E."/>
            <person name="Bellgard M.I."/>
        </authorList>
    </citation>
    <scope>NUCLEOTIDE SEQUENCE</scope>
    <source>
        <tissue evidence="1">Shoot tissue taken approximately 20 cm above the soil surface</tissue>
    </source>
</reference>
<accession>A0A0A9AM38</accession>
<proteinExistence type="predicted"/>
<dbReference type="EMBL" id="GBRH01249788">
    <property type="protein sequence ID" value="JAD48107.1"/>
    <property type="molecule type" value="Transcribed_RNA"/>
</dbReference>
<evidence type="ECO:0000313" key="1">
    <source>
        <dbReference type="EMBL" id="JAD48107.1"/>
    </source>
</evidence>
<sequence length="103" mass="11591">MPVEFEVISGDAFPLIKDEEEQLSRPVKEEKDGDFVDAISFIPITSPMLSQHSQSQARIKKEGAAIDLASQRPQLCHSYGDETQKKKIHLYLLTLRPGMAMHP</sequence>
<dbReference type="AlphaFoldDB" id="A0A0A9AM38"/>
<organism evidence="1">
    <name type="scientific">Arundo donax</name>
    <name type="common">Giant reed</name>
    <name type="synonym">Donax arundinaceus</name>
    <dbReference type="NCBI Taxonomy" id="35708"/>
    <lineage>
        <taxon>Eukaryota</taxon>
        <taxon>Viridiplantae</taxon>
        <taxon>Streptophyta</taxon>
        <taxon>Embryophyta</taxon>
        <taxon>Tracheophyta</taxon>
        <taxon>Spermatophyta</taxon>
        <taxon>Magnoliopsida</taxon>
        <taxon>Liliopsida</taxon>
        <taxon>Poales</taxon>
        <taxon>Poaceae</taxon>
        <taxon>PACMAD clade</taxon>
        <taxon>Arundinoideae</taxon>
        <taxon>Arundineae</taxon>
        <taxon>Arundo</taxon>
    </lineage>
</organism>
<reference evidence="1" key="1">
    <citation type="submission" date="2014-09" db="EMBL/GenBank/DDBJ databases">
        <authorList>
            <person name="Magalhaes I.L.F."/>
            <person name="Oliveira U."/>
            <person name="Santos F.R."/>
            <person name="Vidigal T.H.D.A."/>
            <person name="Brescovit A.D."/>
            <person name="Santos A.J."/>
        </authorList>
    </citation>
    <scope>NUCLEOTIDE SEQUENCE</scope>
    <source>
        <tissue evidence="1">Shoot tissue taken approximately 20 cm above the soil surface</tissue>
    </source>
</reference>